<dbReference type="EMBL" id="JACOQG010000007">
    <property type="protein sequence ID" value="MBC5779336.1"/>
    <property type="molecule type" value="Genomic_DNA"/>
</dbReference>
<sequence length="282" mass="32168">MEFDEKSVVPVLEAKYDSFTQSEKNIADFFLKNKNQADYSIETLSQKLFVSKASISRFVKKCGFRGYREFIYQYEKSLNSVRKDVADSTKTVLDTYQELITKTYSLMNEAQITRVINLLGITPRVIVCGAGSSGLAATEMESRFMRIGIDIDSLTDADRIRMQAVFCNEESLIIGISVSGENESVLYLLKEAHQRGAKTVLITSRDSLFFREFCDEVILISSRKMLNSGNVISPQFPILIMIDIIYNEYIYLNRREKLAMHSDTLRALKSKEHYMLNGTGKI</sequence>
<evidence type="ECO:0000259" key="4">
    <source>
        <dbReference type="PROSITE" id="PS51071"/>
    </source>
</evidence>
<dbReference type="SUPFAM" id="SSF53697">
    <property type="entry name" value="SIS domain"/>
    <property type="match status" value="1"/>
</dbReference>
<gene>
    <name evidence="6" type="ORF">H8Z82_06630</name>
</gene>
<comment type="caution">
    <text evidence="6">The sequence shown here is derived from an EMBL/GenBank/DDBJ whole genome shotgun (WGS) entry which is preliminary data.</text>
</comment>
<dbReference type="InterPro" id="IPR001347">
    <property type="entry name" value="SIS_dom"/>
</dbReference>
<dbReference type="Pfam" id="PF01380">
    <property type="entry name" value="SIS"/>
    <property type="match status" value="1"/>
</dbReference>
<dbReference type="InterPro" id="IPR000281">
    <property type="entry name" value="HTH_RpiR"/>
</dbReference>
<evidence type="ECO:0000256" key="2">
    <source>
        <dbReference type="ARBA" id="ARBA00023125"/>
    </source>
</evidence>
<protein>
    <submittedName>
        <fullName evidence="6">MurR/RpiR family transcriptional regulator</fullName>
    </submittedName>
</protein>
<dbReference type="PANTHER" id="PTHR30514:SF21">
    <property type="entry name" value="RPIR-FAMILY TRANSCRIPTIONAL REGULATOR"/>
    <property type="match status" value="1"/>
</dbReference>
<keyword evidence="3" id="KW-0804">Transcription</keyword>
<accession>A0ABR7IH28</accession>
<dbReference type="Pfam" id="PF01418">
    <property type="entry name" value="HTH_6"/>
    <property type="match status" value="1"/>
</dbReference>
<name>A0ABR7IH28_9FIRM</name>
<dbReference type="PROSITE" id="PS51071">
    <property type="entry name" value="HTH_RPIR"/>
    <property type="match status" value="1"/>
</dbReference>
<reference evidence="6 7" key="1">
    <citation type="submission" date="2020-08" db="EMBL/GenBank/DDBJ databases">
        <title>Genome public.</title>
        <authorList>
            <person name="Liu C."/>
            <person name="Sun Q."/>
        </authorList>
    </citation>
    <scope>NUCLEOTIDE SEQUENCE [LARGE SCALE GENOMIC DNA]</scope>
    <source>
        <strain evidence="6 7">M29</strain>
    </source>
</reference>
<evidence type="ECO:0000259" key="5">
    <source>
        <dbReference type="PROSITE" id="PS51464"/>
    </source>
</evidence>
<evidence type="ECO:0000313" key="7">
    <source>
        <dbReference type="Proteomes" id="UP000649826"/>
    </source>
</evidence>
<dbReference type="RefSeq" id="WP_186994643.1">
    <property type="nucleotide sequence ID" value="NZ_JACOQG010000007.1"/>
</dbReference>
<feature type="domain" description="HTH rpiR-type" evidence="4">
    <location>
        <begin position="6"/>
        <end position="81"/>
    </location>
</feature>
<dbReference type="Proteomes" id="UP000649826">
    <property type="component" value="Unassembled WGS sequence"/>
</dbReference>
<dbReference type="SUPFAM" id="SSF46689">
    <property type="entry name" value="Homeodomain-like"/>
    <property type="match status" value="1"/>
</dbReference>
<dbReference type="InterPro" id="IPR035472">
    <property type="entry name" value="RpiR-like_SIS"/>
</dbReference>
<evidence type="ECO:0000256" key="3">
    <source>
        <dbReference type="ARBA" id="ARBA00023163"/>
    </source>
</evidence>
<evidence type="ECO:0000256" key="1">
    <source>
        <dbReference type="ARBA" id="ARBA00023015"/>
    </source>
</evidence>
<proteinExistence type="predicted"/>
<dbReference type="InterPro" id="IPR009057">
    <property type="entry name" value="Homeodomain-like_sf"/>
</dbReference>
<dbReference type="Gene3D" id="3.40.50.10490">
    <property type="entry name" value="Glucose-6-phosphate isomerase like protein, domain 1"/>
    <property type="match status" value="1"/>
</dbReference>
<dbReference type="PROSITE" id="PS51464">
    <property type="entry name" value="SIS"/>
    <property type="match status" value="1"/>
</dbReference>
<keyword evidence="1" id="KW-0805">Transcription regulation</keyword>
<dbReference type="CDD" id="cd05013">
    <property type="entry name" value="SIS_RpiR"/>
    <property type="match status" value="1"/>
</dbReference>
<keyword evidence="7" id="KW-1185">Reference proteome</keyword>
<dbReference type="InterPro" id="IPR046348">
    <property type="entry name" value="SIS_dom_sf"/>
</dbReference>
<dbReference type="InterPro" id="IPR047640">
    <property type="entry name" value="RpiR-like"/>
</dbReference>
<dbReference type="InterPro" id="IPR036388">
    <property type="entry name" value="WH-like_DNA-bd_sf"/>
</dbReference>
<organism evidence="6 7">
    <name type="scientific">Blautia difficilis</name>
    <dbReference type="NCBI Taxonomy" id="2763027"/>
    <lineage>
        <taxon>Bacteria</taxon>
        <taxon>Bacillati</taxon>
        <taxon>Bacillota</taxon>
        <taxon>Clostridia</taxon>
        <taxon>Lachnospirales</taxon>
        <taxon>Lachnospiraceae</taxon>
        <taxon>Blautia</taxon>
    </lineage>
</organism>
<keyword evidence="2" id="KW-0238">DNA-binding</keyword>
<dbReference type="Gene3D" id="1.10.10.10">
    <property type="entry name" value="Winged helix-like DNA-binding domain superfamily/Winged helix DNA-binding domain"/>
    <property type="match status" value="1"/>
</dbReference>
<evidence type="ECO:0000313" key="6">
    <source>
        <dbReference type="EMBL" id="MBC5779336.1"/>
    </source>
</evidence>
<feature type="domain" description="SIS" evidence="5">
    <location>
        <begin position="115"/>
        <end position="255"/>
    </location>
</feature>
<dbReference type="PANTHER" id="PTHR30514">
    <property type="entry name" value="GLUCOKINASE"/>
    <property type="match status" value="1"/>
</dbReference>